<dbReference type="RefSeq" id="WP_162376311.1">
    <property type="nucleotide sequence ID" value="NZ_JBHTKN010000001.1"/>
</dbReference>
<sequence length="255" mass="28697">MVRGLDTFAAFFAGDETRYALIGGVATQLVLEAAALPARATRDLDIVLCVEALDAAFGQKLWDFIEAGGYEVRQHGEHGRNFYRFAKPADAKYPHMLEFFAREPGYLPLAQGAHLTPVPFDQQVESLSAILLDQDYYRFLHAHTHQLDGVRIVTERALIPLKARAWLDLVSRKAVDPDAVDSRHIRKHRNDVLRLSQLLSEDDRIEVFDAIRTDMTGFCREVEPVVSAELLRELEIAEAPDALLSRLRRSFGVSA</sequence>
<evidence type="ECO:0008006" key="3">
    <source>
        <dbReference type="Google" id="ProtNLM"/>
    </source>
</evidence>
<dbReference type="EMBL" id="JBHTKN010000001">
    <property type="protein sequence ID" value="MFD1040836.1"/>
    <property type="molecule type" value="Genomic_DNA"/>
</dbReference>
<dbReference type="Proteomes" id="UP001597033">
    <property type="component" value="Unassembled WGS sequence"/>
</dbReference>
<comment type="caution">
    <text evidence="1">The sequence shown here is derived from an EMBL/GenBank/DDBJ whole genome shotgun (WGS) entry which is preliminary data.</text>
</comment>
<gene>
    <name evidence="1" type="ORF">ACFQ2N_00545</name>
</gene>
<name>A0ABW3LQY4_9GAMM</name>
<reference evidence="2" key="1">
    <citation type="journal article" date="2019" name="Int. J. Syst. Evol. Microbiol.">
        <title>The Global Catalogue of Microorganisms (GCM) 10K type strain sequencing project: providing services to taxonomists for standard genome sequencing and annotation.</title>
        <authorList>
            <consortium name="The Broad Institute Genomics Platform"/>
            <consortium name="The Broad Institute Genome Sequencing Center for Infectious Disease"/>
            <person name="Wu L."/>
            <person name="Ma J."/>
        </authorList>
    </citation>
    <scope>NUCLEOTIDE SEQUENCE [LARGE SCALE GENOMIC DNA]</scope>
    <source>
        <strain evidence="2">CCUG 55854</strain>
    </source>
</reference>
<accession>A0ABW3LQY4</accession>
<proteinExistence type="predicted"/>
<organism evidence="1 2">
    <name type="scientific">Pseudoxanthomonas kaohsiungensis</name>
    <dbReference type="NCBI Taxonomy" id="283923"/>
    <lineage>
        <taxon>Bacteria</taxon>
        <taxon>Pseudomonadati</taxon>
        <taxon>Pseudomonadota</taxon>
        <taxon>Gammaproteobacteria</taxon>
        <taxon>Lysobacterales</taxon>
        <taxon>Lysobacteraceae</taxon>
        <taxon>Pseudoxanthomonas</taxon>
    </lineage>
</organism>
<protein>
    <recommendedName>
        <fullName evidence="3">Nucleotidyl transferase AbiEii/AbiGii toxin family protein</fullName>
    </recommendedName>
</protein>
<evidence type="ECO:0000313" key="1">
    <source>
        <dbReference type="EMBL" id="MFD1040836.1"/>
    </source>
</evidence>
<evidence type="ECO:0000313" key="2">
    <source>
        <dbReference type="Proteomes" id="UP001597033"/>
    </source>
</evidence>
<keyword evidence="2" id="KW-1185">Reference proteome</keyword>